<reference evidence="13" key="1">
    <citation type="submission" date="2020-12" db="EMBL/GenBank/DDBJ databases">
        <title>Genomic characterization of non-nitrogen-fixing Frankia strains.</title>
        <authorList>
            <person name="Carlos-Shanley C."/>
            <person name="Guerra T."/>
            <person name="Hahn D."/>
        </authorList>
    </citation>
    <scope>NUCLEOTIDE SEQUENCE</scope>
    <source>
        <strain evidence="13">CN6</strain>
    </source>
</reference>
<feature type="transmembrane region" description="Helical" evidence="9">
    <location>
        <begin position="157"/>
        <end position="176"/>
    </location>
</feature>
<keyword evidence="14" id="KW-1185">Reference proteome</keyword>
<keyword evidence="2" id="KW-0813">Transport</keyword>
<feature type="transmembrane region" description="Helical" evidence="9">
    <location>
        <begin position="127"/>
        <end position="151"/>
    </location>
</feature>
<dbReference type="Pfam" id="PF00664">
    <property type="entry name" value="ABC_membrane"/>
    <property type="match status" value="1"/>
</dbReference>
<evidence type="ECO:0000256" key="5">
    <source>
        <dbReference type="ARBA" id="ARBA00022741"/>
    </source>
</evidence>
<gene>
    <name evidence="13" type="ORF">I7412_34465</name>
</gene>
<dbReference type="CDD" id="cd18548">
    <property type="entry name" value="ABC_6TM_Tm287_like"/>
    <property type="match status" value="1"/>
</dbReference>
<evidence type="ECO:0000313" key="14">
    <source>
        <dbReference type="Proteomes" id="UP000604475"/>
    </source>
</evidence>
<keyword evidence="7 9" id="KW-1133">Transmembrane helix</keyword>
<keyword evidence="4 9" id="KW-0812">Transmembrane</keyword>
<evidence type="ECO:0000259" key="12">
    <source>
        <dbReference type="PROSITE" id="PS50929"/>
    </source>
</evidence>
<evidence type="ECO:0000256" key="7">
    <source>
        <dbReference type="ARBA" id="ARBA00022989"/>
    </source>
</evidence>
<dbReference type="GO" id="GO:0015421">
    <property type="term" value="F:ABC-type oligopeptide transporter activity"/>
    <property type="evidence" value="ECO:0007669"/>
    <property type="project" value="TreeGrafter"/>
</dbReference>
<evidence type="ECO:0000256" key="1">
    <source>
        <dbReference type="ARBA" id="ARBA00004651"/>
    </source>
</evidence>
<dbReference type="InterPro" id="IPR003593">
    <property type="entry name" value="AAA+_ATPase"/>
</dbReference>
<comment type="caution">
    <text evidence="13">The sequence shown here is derived from an EMBL/GenBank/DDBJ whole genome shotgun (WGS) entry which is preliminary data.</text>
</comment>
<dbReference type="InterPro" id="IPR003439">
    <property type="entry name" value="ABC_transporter-like_ATP-bd"/>
</dbReference>
<keyword evidence="3" id="KW-1003">Cell membrane</keyword>
<feature type="domain" description="ABC transmembrane type-1" evidence="12">
    <location>
        <begin position="18"/>
        <end position="300"/>
    </location>
</feature>
<keyword evidence="5" id="KW-0547">Nucleotide-binding</keyword>
<dbReference type="AlphaFoldDB" id="A0A937RNL5"/>
<dbReference type="SUPFAM" id="SSF90123">
    <property type="entry name" value="ABC transporter transmembrane region"/>
    <property type="match status" value="1"/>
</dbReference>
<dbReference type="EMBL" id="JAEACQ010000297">
    <property type="protein sequence ID" value="MBL7632170.1"/>
    <property type="molecule type" value="Genomic_DNA"/>
</dbReference>
<evidence type="ECO:0000256" key="2">
    <source>
        <dbReference type="ARBA" id="ARBA00022448"/>
    </source>
</evidence>
<evidence type="ECO:0000256" key="9">
    <source>
        <dbReference type="SAM" id="Phobius"/>
    </source>
</evidence>
<dbReference type="InterPro" id="IPR011527">
    <property type="entry name" value="ABC1_TM_dom"/>
</dbReference>
<evidence type="ECO:0000256" key="8">
    <source>
        <dbReference type="ARBA" id="ARBA00023136"/>
    </source>
</evidence>
<dbReference type="PANTHER" id="PTHR43394">
    <property type="entry name" value="ATP-DEPENDENT PERMEASE MDL1, MITOCHONDRIAL"/>
    <property type="match status" value="1"/>
</dbReference>
<dbReference type="InterPro" id="IPR027417">
    <property type="entry name" value="P-loop_NTPase"/>
</dbReference>
<name>A0A937RNL5_9ACTN</name>
<dbReference type="SUPFAM" id="SSF52540">
    <property type="entry name" value="P-loop containing nucleoside triphosphate hydrolases"/>
    <property type="match status" value="1"/>
</dbReference>
<feature type="chain" id="PRO_5037092654" evidence="10">
    <location>
        <begin position="32"/>
        <end position="578"/>
    </location>
</feature>
<evidence type="ECO:0000256" key="4">
    <source>
        <dbReference type="ARBA" id="ARBA00022692"/>
    </source>
</evidence>
<feature type="transmembrane region" description="Helical" evidence="9">
    <location>
        <begin position="234"/>
        <end position="261"/>
    </location>
</feature>
<accession>A0A937RNL5</accession>
<dbReference type="InterPro" id="IPR036640">
    <property type="entry name" value="ABC1_TM_sf"/>
</dbReference>
<dbReference type="GO" id="GO:0005886">
    <property type="term" value="C:plasma membrane"/>
    <property type="evidence" value="ECO:0007669"/>
    <property type="project" value="UniProtKB-SubCell"/>
</dbReference>
<dbReference type="PROSITE" id="PS50893">
    <property type="entry name" value="ABC_TRANSPORTER_2"/>
    <property type="match status" value="1"/>
</dbReference>
<dbReference type="PROSITE" id="PS50929">
    <property type="entry name" value="ABC_TM1F"/>
    <property type="match status" value="1"/>
</dbReference>
<evidence type="ECO:0000313" key="13">
    <source>
        <dbReference type="EMBL" id="MBL7632170.1"/>
    </source>
</evidence>
<sequence length="578" mass="61072">MLLRLLLPYARPYRRALAVVAALQVAQTAAALYLPDLSADVIDNGVLAGDTGHVWRLGALMTAVSLAQLACAVGAARVAARVASFLARDLRTALFDRVQSFSARELNRFGAASLTVRTTNDVQQVQMLVQITLTFMVTAPIMLVGGIVFALAQDAPLSLLLVVVAPVLAGLAFVVLRRMTPLSATLQDTTDSVNRIMREQIIGLRVIRAFVQEEREHARFEAANDLLTDTSARVGLLTALMFPLVTAVASVASVAVVWFGAARVETGAIGVGALSAFLGYVLQILGAAVMMTYLLRMLPRAQVCARRVGEVLDTASTAVPPATAAVAALPRPGRVELRDVGFRYPGAEAPVLAGVSLTADRGETVAVIGSTGSGKSTLLSLIPRLADPSTGAVLVGGVDARSLDRALLSRTVGYVPQRPYLFSGTVATNLRYGDPDATDDHLWRALDIAQARAFVEALPQGLDAPVTQGGTNLSGGQRQRLAIARALVARPQVYLFDDSFSALDYATDARLRAALARQTAEAAVLIVAQRVNTIRGADRIVVLDEGQVVGTGTHAELLAANPTYREIVLSQLTEADAA</sequence>
<evidence type="ECO:0000256" key="6">
    <source>
        <dbReference type="ARBA" id="ARBA00022840"/>
    </source>
</evidence>
<dbReference type="Gene3D" id="1.20.1560.10">
    <property type="entry name" value="ABC transporter type 1, transmembrane domain"/>
    <property type="match status" value="1"/>
</dbReference>
<dbReference type="Proteomes" id="UP000604475">
    <property type="component" value="Unassembled WGS sequence"/>
</dbReference>
<protein>
    <submittedName>
        <fullName evidence="13">ABC transporter ATP-binding protein</fullName>
    </submittedName>
</protein>
<feature type="transmembrane region" description="Helical" evidence="9">
    <location>
        <begin position="267"/>
        <end position="295"/>
    </location>
</feature>
<feature type="domain" description="ABC transporter" evidence="11">
    <location>
        <begin position="335"/>
        <end position="570"/>
    </location>
</feature>
<dbReference type="GO" id="GO:0005524">
    <property type="term" value="F:ATP binding"/>
    <property type="evidence" value="ECO:0007669"/>
    <property type="project" value="UniProtKB-KW"/>
</dbReference>
<dbReference type="FunFam" id="3.40.50.300:FF:000854">
    <property type="entry name" value="Multidrug ABC transporter ATP-binding protein"/>
    <property type="match status" value="1"/>
</dbReference>
<dbReference type="PROSITE" id="PS00211">
    <property type="entry name" value="ABC_TRANSPORTER_1"/>
    <property type="match status" value="1"/>
</dbReference>
<organism evidence="13 14">
    <name type="scientific">Frankia nepalensis</name>
    <dbReference type="NCBI Taxonomy" id="1836974"/>
    <lineage>
        <taxon>Bacteria</taxon>
        <taxon>Bacillati</taxon>
        <taxon>Actinomycetota</taxon>
        <taxon>Actinomycetes</taxon>
        <taxon>Frankiales</taxon>
        <taxon>Frankiaceae</taxon>
        <taxon>Frankia</taxon>
    </lineage>
</organism>
<proteinExistence type="predicted"/>
<dbReference type="GO" id="GO:0016887">
    <property type="term" value="F:ATP hydrolysis activity"/>
    <property type="evidence" value="ECO:0007669"/>
    <property type="project" value="InterPro"/>
</dbReference>
<dbReference type="InterPro" id="IPR039421">
    <property type="entry name" value="Type_1_exporter"/>
</dbReference>
<dbReference type="SMART" id="SM00382">
    <property type="entry name" value="AAA"/>
    <property type="match status" value="1"/>
</dbReference>
<comment type="subcellular location">
    <subcellularLocation>
        <location evidence="1">Cell membrane</location>
        <topology evidence="1">Multi-pass membrane protein</topology>
    </subcellularLocation>
</comment>
<evidence type="ECO:0000256" key="10">
    <source>
        <dbReference type="SAM" id="SignalP"/>
    </source>
</evidence>
<evidence type="ECO:0000259" key="11">
    <source>
        <dbReference type="PROSITE" id="PS50893"/>
    </source>
</evidence>
<keyword evidence="6 13" id="KW-0067">ATP-binding</keyword>
<dbReference type="RefSeq" id="WP_203000575.1">
    <property type="nucleotide sequence ID" value="NZ_JADWYU010000135.1"/>
</dbReference>
<keyword evidence="8 9" id="KW-0472">Membrane</keyword>
<dbReference type="Gene3D" id="3.40.50.300">
    <property type="entry name" value="P-loop containing nucleotide triphosphate hydrolases"/>
    <property type="match status" value="1"/>
</dbReference>
<dbReference type="InterPro" id="IPR017871">
    <property type="entry name" value="ABC_transporter-like_CS"/>
</dbReference>
<evidence type="ECO:0000256" key="3">
    <source>
        <dbReference type="ARBA" id="ARBA00022475"/>
    </source>
</evidence>
<keyword evidence="10" id="KW-0732">Signal</keyword>
<feature type="signal peptide" evidence="10">
    <location>
        <begin position="1"/>
        <end position="31"/>
    </location>
</feature>
<dbReference type="Pfam" id="PF00005">
    <property type="entry name" value="ABC_tran"/>
    <property type="match status" value="1"/>
</dbReference>
<dbReference type="PANTHER" id="PTHR43394:SF1">
    <property type="entry name" value="ATP-BINDING CASSETTE SUB-FAMILY B MEMBER 10, MITOCHONDRIAL"/>
    <property type="match status" value="1"/>
</dbReference>